<dbReference type="GeneID" id="28981351"/>
<dbReference type="GO" id="GO:0030144">
    <property type="term" value="F:alpha-1,6-mannosylglycoprotein 6-beta-N-acetylglucosaminyltransferase activity"/>
    <property type="evidence" value="ECO:0007669"/>
    <property type="project" value="InterPro"/>
</dbReference>
<accession>A0A0J0XSQ9</accession>
<dbReference type="Proteomes" id="UP000053611">
    <property type="component" value="Unassembled WGS sequence"/>
</dbReference>
<gene>
    <name evidence="3" type="ORF">CC85DRAFT_257531</name>
</gene>
<dbReference type="InterPro" id="IPR026116">
    <property type="entry name" value="GT18_cat"/>
</dbReference>
<name>A0A0J0XSQ9_9TREE</name>
<dbReference type="STRING" id="879819.A0A0J0XSQ9"/>
<proteinExistence type="predicted"/>
<keyword evidence="4" id="KW-1185">Reference proteome</keyword>
<sequence length="479" mass="54781">MLAIAAACFLAGLAVHPAARETIAGKLSYTKNPHLDVAVRVRVLNGLLQERYPEASGERISRHDNWDALDRLASCLETNTCTGSERKVLLLSSYHFGRSEAGANGGEEVWARSMISAFHHLNYTILYAWGSMDTLFIYQSIPEMVTAVLWEQAEWGRCIRRNESNYLEMDKEEKQPSPWQTGTHACIQSENFPHGIPHWKSFQFFFWADTTVPLGGKWMLSPEDYDAFRGDKPGHTYLGYSIEKRCDMYPTFTDREHRALILAKHAEYFEEKHNYFHGLLGPARDAVRPTRNDKGEEVPFVFISTADNAGDKIDAAGVETVGMKAQREWTEILARSKALLGIGHPMLSPSPYYALCMGVPFINPIYSWDTEHPDDRSKWATQQDALRFTEEPYVYHVRGHDQDGLRDALQRAADTPIPRYIPPHMRFEAVVERVRKFVETDWHAEARAYVADHYKNATEWQYLAMDEPAEPLHLRGKNV</sequence>
<keyword evidence="1" id="KW-0732">Signal</keyword>
<dbReference type="UniPathway" id="UPA00378"/>
<reference evidence="3 4" key="1">
    <citation type="submission" date="2015-03" db="EMBL/GenBank/DDBJ databases">
        <title>Genomics and transcriptomics of the oil-accumulating basidiomycete yeast T. oleaginosus allow insights into substrate utilization and the diverse evolutionary trajectories of mating systems in fungi.</title>
        <authorList>
            <consortium name="DOE Joint Genome Institute"/>
            <person name="Kourist R."/>
            <person name="Kracht O."/>
            <person name="Bracharz F."/>
            <person name="Lipzen A."/>
            <person name="Nolan M."/>
            <person name="Ohm R."/>
            <person name="Grigoriev I."/>
            <person name="Sun S."/>
            <person name="Heitman J."/>
            <person name="Bruck T."/>
            <person name="Nowrousian M."/>
        </authorList>
    </citation>
    <scope>NUCLEOTIDE SEQUENCE [LARGE SCALE GENOMIC DNA]</scope>
    <source>
        <strain evidence="3 4">IBC0246</strain>
    </source>
</reference>
<protein>
    <recommendedName>
        <fullName evidence="2">Glycosyltransferase family 18 catalytic domain-containing protein</fullName>
    </recommendedName>
</protein>
<evidence type="ECO:0000313" key="3">
    <source>
        <dbReference type="EMBL" id="KLT44090.1"/>
    </source>
</evidence>
<dbReference type="AlphaFoldDB" id="A0A0J0XSQ9"/>
<dbReference type="Pfam" id="PF15024">
    <property type="entry name" value="Glyco_transf_18"/>
    <property type="match status" value="1"/>
</dbReference>
<organism evidence="3 4">
    <name type="scientific">Cutaneotrichosporon oleaginosum</name>
    <dbReference type="NCBI Taxonomy" id="879819"/>
    <lineage>
        <taxon>Eukaryota</taxon>
        <taxon>Fungi</taxon>
        <taxon>Dikarya</taxon>
        <taxon>Basidiomycota</taxon>
        <taxon>Agaricomycotina</taxon>
        <taxon>Tremellomycetes</taxon>
        <taxon>Trichosporonales</taxon>
        <taxon>Trichosporonaceae</taxon>
        <taxon>Cutaneotrichosporon</taxon>
    </lineage>
</organism>
<evidence type="ECO:0000313" key="4">
    <source>
        <dbReference type="Proteomes" id="UP000053611"/>
    </source>
</evidence>
<dbReference type="OrthoDB" id="2113294at2759"/>
<dbReference type="EMBL" id="KQ087189">
    <property type="protein sequence ID" value="KLT44090.1"/>
    <property type="molecule type" value="Genomic_DNA"/>
</dbReference>
<feature type="signal peptide" evidence="1">
    <location>
        <begin position="1"/>
        <end position="20"/>
    </location>
</feature>
<evidence type="ECO:0000256" key="1">
    <source>
        <dbReference type="SAM" id="SignalP"/>
    </source>
</evidence>
<feature type="domain" description="Glycosyltransferase family 18 catalytic" evidence="2">
    <location>
        <begin position="216"/>
        <end position="440"/>
    </location>
</feature>
<dbReference type="RefSeq" id="XP_018280581.1">
    <property type="nucleotide sequence ID" value="XM_018420748.1"/>
</dbReference>
<evidence type="ECO:0000259" key="2">
    <source>
        <dbReference type="Pfam" id="PF15024"/>
    </source>
</evidence>
<feature type="chain" id="PRO_5005245631" description="Glycosyltransferase family 18 catalytic domain-containing protein" evidence="1">
    <location>
        <begin position="21"/>
        <end position="479"/>
    </location>
</feature>